<reference evidence="1" key="2">
    <citation type="journal article" date="2015" name="Fish Shellfish Immunol.">
        <title>Early steps in the European eel (Anguilla anguilla)-Vibrio vulnificus interaction in the gills: Role of the RtxA13 toxin.</title>
        <authorList>
            <person name="Callol A."/>
            <person name="Pajuelo D."/>
            <person name="Ebbesson L."/>
            <person name="Teles M."/>
            <person name="MacKenzie S."/>
            <person name="Amaro C."/>
        </authorList>
    </citation>
    <scope>NUCLEOTIDE SEQUENCE</scope>
</reference>
<reference evidence="1" key="1">
    <citation type="submission" date="2014-11" db="EMBL/GenBank/DDBJ databases">
        <authorList>
            <person name="Amaro Gonzalez C."/>
        </authorList>
    </citation>
    <scope>NUCLEOTIDE SEQUENCE</scope>
</reference>
<protein>
    <submittedName>
        <fullName evidence="1">Uncharacterized protein</fullName>
    </submittedName>
</protein>
<dbReference type="EMBL" id="GBXM01032418">
    <property type="protein sequence ID" value="JAH76159.1"/>
    <property type="molecule type" value="Transcribed_RNA"/>
</dbReference>
<dbReference type="AlphaFoldDB" id="A0A0E9VDF5"/>
<sequence length="58" mass="6989">MILEFSEEVNKWHSRTWRENEEDKDTQKPTQEIRWTPPCLFHVFLDCVGLHSLGFDVI</sequence>
<organism evidence="1">
    <name type="scientific">Anguilla anguilla</name>
    <name type="common">European freshwater eel</name>
    <name type="synonym">Muraena anguilla</name>
    <dbReference type="NCBI Taxonomy" id="7936"/>
    <lineage>
        <taxon>Eukaryota</taxon>
        <taxon>Metazoa</taxon>
        <taxon>Chordata</taxon>
        <taxon>Craniata</taxon>
        <taxon>Vertebrata</taxon>
        <taxon>Euteleostomi</taxon>
        <taxon>Actinopterygii</taxon>
        <taxon>Neopterygii</taxon>
        <taxon>Teleostei</taxon>
        <taxon>Anguilliformes</taxon>
        <taxon>Anguillidae</taxon>
        <taxon>Anguilla</taxon>
    </lineage>
</organism>
<proteinExistence type="predicted"/>
<accession>A0A0E9VDF5</accession>
<name>A0A0E9VDF5_ANGAN</name>
<evidence type="ECO:0000313" key="1">
    <source>
        <dbReference type="EMBL" id="JAH76159.1"/>
    </source>
</evidence>